<accession>A0A3N4HW02</accession>
<evidence type="ECO:0000256" key="1">
    <source>
        <dbReference type="ARBA" id="ARBA00023098"/>
    </source>
</evidence>
<feature type="region of interest" description="Disordered" evidence="3">
    <location>
        <begin position="57"/>
        <end position="76"/>
    </location>
</feature>
<evidence type="ECO:0000313" key="6">
    <source>
        <dbReference type="Proteomes" id="UP000275078"/>
    </source>
</evidence>
<dbReference type="GO" id="GO:0019369">
    <property type="term" value="P:arachidonate metabolic process"/>
    <property type="evidence" value="ECO:0007669"/>
    <property type="project" value="TreeGrafter"/>
</dbReference>
<dbReference type="GO" id="GO:0016020">
    <property type="term" value="C:membrane"/>
    <property type="evidence" value="ECO:0007669"/>
    <property type="project" value="TreeGrafter"/>
</dbReference>
<keyword evidence="6" id="KW-1185">Reference proteome</keyword>
<name>A0A3N4HW02_ASCIM</name>
<feature type="region of interest" description="Disordered" evidence="3">
    <location>
        <begin position="235"/>
        <end position="257"/>
    </location>
</feature>
<evidence type="ECO:0000256" key="2">
    <source>
        <dbReference type="PROSITE-ProRule" id="PRU01161"/>
    </source>
</evidence>
<gene>
    <name evidence="5" type="ORF">BJ508DRAFT_309535</name>
</gene>
<dbReference type="InterPro" id="IPR002641">
    <property type="entry name" value="PNPLA_dom"/>
</dbReference>
<dbReference type="PANTHER" id="PTHR24185:SF4">
    <property type="entry name" value="SERINE HYDROLASE, PUTATIVE (AFU_ORTHOLOGUE AFUA_2G07870)-RELATED"/>
    <property type="match status" value="1"/>
</dbReference>
<feature type="domain" description="PNPLA" evidence="4">
    <location>
        <begin position="120"/>
        <end position="396"/>
    </location>
</feature>
<dbReference type="OrthoDB" id="630895at2759"/>
<organism evidence="5 6">
    <name type="scientific">Ascobolus immersus RN42</name>
    <dbReference type="NCBI Taxonomy" id="1160509"/>
    <lineage>
        <taxon>Eukaryota</taxon>
        <taxon>Fungi</taxon>
        <taxon>Dikarya</taxon>
        <taxon>Ascomycota</taxon>
        <taxon>Pezizomycotina</taxon>
        <taxon>Pezizomycetes</taxon>
        <taxon>Pezizales</taxon>
        <taxon>Ascobolaceae</taxon>
        <taxon>Ascobolus</taxon>
    </lineage>
</organism>
<feature type="compositionally biased region" description="Low complexity" evidence="3">
    <location>
        <begin position="9"/>
        <end position="18"/>
    </location>
</feature>
<feature type="compositionally biased region" description="Pro residues" evidence="3">
    <location>
        <begin position="607"/>
        <end position="620"/>
    </location>
</feature>
<protein>
    <submittedName>
        <fullName evidence="5">FabD/lysophospholipase-like protein</fullName>
    </submittedName>
</protein>
<dbReference type="Proteomes" id="UP000275078">
    <property type="component" value="Unassembled WGS sequence"/>
</dbReference>
<evidence type="ECO:0000259" key="4">
    <source>
        <dbReference type="PROSITE" id="PS51635"/>
    </source>
</evidence>
<dbReference type="AlphaFoldDB" id="A0A3N4HW02"/>
<feature type="short sequence motif" description="GXGXXG" evidence="2">
    <location>
        <begin position="124"/>
        <end position="129"/>
    </location>
</feature>
<proteinExistence type="predicted"/>
<dbReference type="PANTHER" id="PTHR24185">
    <property type="entry name" value="CALCIUM-INDEPENDENT PHOSPHOLIPASE A2-GAMMA"/>
    <property type="match status" value="1"/>
</dbReference>
<dbReference type="GO" id="GO:0047499">
    <property type="term" value="F:calcium-independent phospholipase A2 activity"/>
    <property type="evidence" value="ECO:0007669"/>
    <property type="project" value="TreeGrafter"/>
</dbReference>
<feature type="region of interest" description="Disordered" evidence="3">
    <location>
        <begin position="569"/>
        <end position="642"/>
    </location>
</feature>
<feature type="compositionally biased region" description="Pro residues" evidence="3">
    <location>
        <begin position="19"/>
        <end position="28"/>
    </location>
</feature>
<dbReference type="Gene3D" id="3.40.1090.10">
    <property type="entry name" value="Cytosolic phospholipase A2 catalytic domain"/>
    <property type="match status" value="1"/>
</dbReference>
<comment type="caution">
    <text evidence="2">Lacks conserved residue(s) required for the propagation of feature annotation.</text>
</comment>
<dbReference type="PROSITE" id="PS51635">
    <property type="entry name" value="PNPLA"/>
    <property type="match status" value="1"/>
</dbReference>
<sequence>MASQPPPHYQQNHQQQHQHPPPIPPKTPKLPERINDADLALANELKASWGIAAQDPKTTVSSLGSGMTNSSGEGGQAERVAAIGKLKEAGINIEDGWYGPGDLDKAGYGYSQKKRKIRVLSLDGGGIRGYSTLVILGELMHLLYVALHNKAPPTPKHLPRPADYFDIIGGNGTGGLIALMLGRMRMGVEDAKQWYVQLTRFVFITDKTVLGVPYGKTMFKKERLEMAIKECVGESTKYDTEPIDEPDLNNSSDIPGKRRRRIGTQEQFRRGSLRNGGRAMSVDSETTRPIEITGNRGQGSGWVHRGNPEAKLMDPRINATKTFVTTTYKGSKKNAPSVLLRTYPSRVESDPCPEATIWEAGRATCATASAFKPITIGQNTFLDEGWGQYNPAVSVLSEAVDNEYPDCEIGVFVSVGTGRRNTKGVVKEEKQQWWEGMVSSASPFENWAEARRRLIRKLAECEKVHKRMIGEEGKSLLEEKGVALENYYRLNVDVGVGEYAMNEWNRLTEVSTGTRRYLADRKVSSMVKECARKLAEIEKVNQGWTEPKNYDPPSNMVELNADFENVHIDSSQTSSGSTQYPPPAQHAAMPHPTSHPFSTATIQQQYAPPPQQFQLPPSPPSSETAFSHPRPANPPPPDTRVHDWAASQAQLPQIEPLRPLRKQTQPLPTQQANPGPPVPPVPQPYIDNRPRKGSQSQQPAMMAPEIRITSPTTVAGDSDDEDRMVGVVGRRRKLGEKRGRGAPYPVR</sequence>
<feature type="region of interest" description="Disordered" evidence="3">
    <location>
        <begin position="665"/>
        <end position="747"/>
    </location>
</feature>
<dbReference type="EMBL" id="ML119716">
    <property type="protein sequence ID" value="RPA78043.1"/>
    <property type="molecule type" value="Genomic_DNA"/>
</dbReference>
<feature type="compositionally biased region" description="Polar residues" evidence="3">
    <location>
        <begin position="57"/>
        <end position="71"/>
    </location>
</feature>
<dbReference type="STRING" id="1160509.A0A3N4HW02"/>
<dbReference type="InterPro" id="IPR016035">
    <property type="entry name" value="Acyl_Trfase/lysoPLipase"/>
</dbReference>
<evidence type="ECO:0000313" key="5">
    <source>
        <dbReference type="EMBL" id="RPA78043.1"/>
    </source>
</evidence>
<dbReference type="GO" id="GO:0046486">
    <property type="term" value="P:glycerolipid metabolic process"/>
    <property type="evidence" value="ECO:0007669"/>
    <property type="project" value="UniProtKB-ARBA"/>
</dbReference>
<feature type="region of interest" description="Disordered" evidence="3">
    <location>
        <begin position="1"/>
        <end position="31"/>
    </location>
</feature>
<feature type="compositionally biased region" description="Polar residues" evidence="3">
    <location>
        <begin position="569"/>
        <end position="579"/>
    </location>
</feature>
<evidence type="ECO:0000256" key="3">
    <source>
        <dbReference type="SAM" id="MobiDB-lite"/>
    </source>
</evidence>
<feature type="compositionally biased region" description="Pro residues" evidence="3">
    <location>
        <begin position="674"/>
        <end position="683"/>
    </location>
</feature>
<feature type="region of interest" description="Disordered" evidence="3">
    <location>
        <begin position="290"/>
        <end position="309"/>
    </location>
</feature>
<keyword evidence="1" id="KW-0443">Lipid metabolism</keyword>
<reference evidence="5 6" key="1">
    <citation type="journal article" date="2018" name="Nat. Ecol. Evol.">
        <title>Pezizomycetes genomes reveal the molecular basis of ectomycorrhizal truffle lifestyle.</title>
        <authorList>
            <person name="Murat C."/>
            <person name="Payen T."/>
            <person name="Noel B."/>
            <person name="Kuo A."/>
            <person name="Morin E."/>
            <person name="Chen J."/>
            <person name="Kohler A."/>
            <person name="Krizsan K."/>
            <person name="Balestrini R."/>
            <person name="Da Silva C."/>
            <person name="Montanini B."/>
            <person name="Hainaut M."/>
            <person name="Levati E."/>
            <person name="Barry K.W."/>
            <person name="Belfiori B."/>
            <person name="Cichocki N."/>
            <person name="Clum A."/>
            <person name="Dockter R.B."/>
            <person name="Fauchery L."/>
            <person name="Guy J."/>
            <person name="Iotti M."/>
            <person name="Le Tacon F."/>
            <person name="Lindquist E.A."/>
            <person name="Lipzen A."/>
            <person name="Malagnac F."/>
            <person name="Mello A."/>
            <person name="Molinier V."/>
            <person name="Miyauchi S."/>
            <person name="Poulain J."/>
            <person name="Riccioni C."/>
            <person name="Rubini A."/>
            <person name="Sitrit Y."/>
            <person name="Splivallo R."/>
            <person name="Traeger S."/>
            <person name="Wang M."/>
            <person name="Zifcakova L."/>
            <person name="Wipf D."/>
            <person name="Zambonelli A."/>
            <person name="Paolocci F."/>
            <person name="Nowrousian M."/>
            <person name="Ottonello S."/>
            <person name="Baldrian P."/>
            <person name="Spatafora J.W."/>
            <person name="Henrissat B."/>
            <person name="Nagy L.G."/>
            <person name="Aury J.M."/>
            <person name="Wincker P."/>
            <person name="Grigoriev I.V."/>
            <person name="Bonfante P."/>
            <person name="Martin F.M."/>
        </authorList>
    </citation>
    <scope>NUCLEOTIDE SEQUENCE [LARGE SCALE GENOMIC DNA]</scope>
    <source>
        <strain evidence="5 6">RN42</strain>
    </source>
</reference>
<dbReference type="SUPFAM" id="SSF52151">
    <property type="entry name" value="FabD/lysophospholipase-like"/>
    <property type="match status" value="1"/>
</dbReference>
<dbReference type="Pfam" id="PF01734">
    <property type="entry name" value="Patatin"/>
    <property type="match status" value="1"/>
</dbReference>